<protein>
    <recommendedName>
        <fullName evidence="9">Hexosyltransferase</fullName>
        <ecNumber evidence="9">2.4.1.-</ecNumber>
    </recommendedName>
</protein>
<keyword evidence="4 9" id="KW-0812">Transmembrane</keyword>
<comment type="similarity">
    <text evidence="2 9">Belongs to the chondroitin N-acetylgalactosaminyltransferase family.</text>
</comment>
<dbReference type="GO" id="GO:0032580">
    <property type="term" value="C:Golgi cisterna membrane"/>
    <property type="evidence" value="ECO:0007669"/>
    <property type="project" value="UniProtKB-SubCell"/>
</dbReference>
<evidence type="ECO:0000256" key="6">
    <source>
        <dbReference type="ARBA" id="ARBA00022989"/>
    </source>
</evidence>
<keyword evidence="7 9" id="KW-0333">Golgi apparatus</keyword>
<sequence length="853" mass="98878">MRRQPSMLYLRPFMPLIVGLSLGFTLCLVCLPLLEEGCTSEGSVDQVARLRKPNSVQESSQDVLQNYNDDDFEPRIITNPKPVKSGGKQPFRARYISTELGIREKLVVGVVTSRESLDTVAVALNKTLAHYIHKLLYFTGTRYFTLTYDIHKLLYFTGTRNVKAPGGMYVVTHGDDRPVWEMAQTIRYINDHFHKDYDWTYLVTDNTYVQGDRVTNIFDHISMNRDVYMGKRAPFKDMDGYYCKIGHGVVLSHSVMSALQRHLDGCMETILDLQPDEWLGRCLHDVMGISCVEEFEGIDYNTYEFSSATDPDNEDSQEFQKAHTVHPIVEPTDFYRLHRRFAHIELDLAYSEIENIKAQIKNLSHKTPEGEAGLTWPIGINPPFKPQSRFDVLSWDYFTETHLYTCPDGAPKCELHGIDKMDVDDIIGTSVQRLNDKYKKQGLTFDHVRLLNGYRRFVVGLNDKYKKQGLTFDHVGLLNGYRREKDYDNVDDIIATSVQRLNNKYKKQGLTFDHVRLLNGYRRFDPTRGMEYELDLLVGETGPDNLRDVVTKRVKLLRPLSQVEIIPMPYVTETTRLYVILPVTVHDREQVAKFLDSYAQVVLDIHENSMLTVVFIYDPLDAQNIQEEDVFGMLKSMITYYERKYPNAKIPWISIKTDVPTQLKIMDIISKKHPVDALFLLVTVTDELTIEFLNRCRMNTIAGWQAFFPIHFAQYSPELVYDTKPYPATVEFGREFGHFDVHAFDEACFYNSDYMTTRTELQKQRKDNEDVSETYNLYEMFLKHSNLHVFRAVEPDLRQRYMPRTCNPHLSEDLYHSCLVSQAEGLASKEQLAKLIFEHDNEIKSQSENVVKS</sequence>
<evidence type="ECO:0000313" key="10">
    <source>
        <dbReference type="EMBL" id="CAH1237800.1"/>
    </source>
</evidence>
<comment type="subcellular location">
    <subcellularLocation>
        <location evidence="1 9">Golgi apparatus</location>
        <location evidence="1 9">Golgi stack membrane</location>
        <topology evidence="1 9">Single-pass type II membrane protein</topology>
    </subcellularLocation>
</comment>
<dbReference type="Gene3D" id="3.90.550.50">
    <property type="match status" value="1"/>
</dbReference>
<keyword evidence="11" id="KW-1185">Reference proteome</keyword>
<evidence type="ECO:0000256" key="2">
    <source>
        <dbReference type="ARBA" id="ARBA00009239"/>
    </source>
</evidence>
<dbReference type="PANTHER" id="PTHR12369:SF13">
    <property type="entry name" value="HEXOSYLTRANSFERASE"/>
    <property type="match status" value="1"/>
</dbReference>
<organism evidence="10 11">
    <name type="scientific">Branchiostoma lanceolatum</name>
    <name type="common">Common lancelet</name>
    <name type="synonym">Amphioxus lanceolatum</name>
    <dbReference type="NCBI Taxonomy" id="7740"/>
    <lineage>
        <taxon>Eukaryota</taxon>
        <taxon>Metazoa</taxon>
        <taxon>Chordata</taxon>
        <taxon>Cephalochordata</taxon>
        <taxon>Leptocardii</taxon>
        <taxon>Amphioxiformes</taxon>
        <taxon>Branchiostomatidae</taxon>
        <taxon>Branchiostoma</taxon>
    </lineage>
</organism>
<dbReference type="Proteomes" id="UP000838412">
    <property type="component" value="Chromosome 10"/>
</dbReference>
<dbReference type="EC" id="2.4.1.-" evidence="9"/>
<dbReference type="Pfam" id="PF05679">
    <property type="entry name" value="CHGN"/>
    <property type="match status" value="2"/>
</dbReference>
<gene>
    <name evidence="10" type="primary">CHPF2</name>
    <name evidence="10" type="ORF">BLAG_LOCUS2612</name>
</gene>
<evidence type="ECO:0000256" key="1">
    <source>
        <dbReference type="ARBA" id="ARBA00004447"/>
    </source>
</evidence>
<evidence type="ECO:0000256" key="9">
    <source>
        <dbReference type="RuleBase" id="RU364016"/>
    </source>
</evidence>
<dbReference type="PANTHER" id="PTHR12369">
    <property type="entry name" value="CHONDROITIN SYNTHASE"/>
    <property type="match status" value="1"/>
</dbReference>
<keyword evidence="6 9" id="KW-1133">Transmembrane helix</keyword>
<dbReference type="OrthoDB" id="9985088at2759"/>
<reference evidence="10" key="1">
    <citation type="submission" date="2022-01" db="EMBL/GenBank/DDBJ databases">
        <authorList>
            <person name="Braso-Vives M."/>
        </authorList>
    </citation>
    <scope>NUCLEOTIDE SEQUENCE</scope>
</reference>
<dbReference type="EMBL" id="OV696695">
    <property type="protein sequence ID" value="CAH1237800.1"/>
    <property type="molecule type" value="Genomic_DNA"/>
</dbReference>
<evidence type="ECO:0000256" key="7">
    <source>
        <dbReference type="ARBA" id="ARBA00023034"/>
    </source>
</evidence>
<feature type="transmembrane region" description="Helical" evidence="9">
    <location>
        <begin position="12"/>
        <end position="34"/>
    </location>
</feature>
<dbReference type="GO" id="GO:0047238">
    <property type="term" value="F:glucuronosyl-N-acetylgalactosaminyl-proteoglycan 4-beta-N-acetylgalactosaminyltransferase activity"/>
    <property type="evidence" value="ECO:0007669"/>
    <property type="project" value="TreeGrafter"/>
</dbReference>
<proteinExistence type="inferred from homology"/>
<keyword evidence="5 9" id="KW-0735">Signal-anchor</keyword>
<evidence type="ECO:0000256" key="5">
    <source>
        <dbReference type="ARBA" id="ARBA00022968"/>
    </source>
</evidence>
<accession>A0A8J9VHE5</accession>
<dbReference type="AlphaFoldDB" id="A0A8J9VHE5"/>
<evidence type="ECO:0000313" key="11">
    <source>
        <dbReference type="Proteomes" id="UP000838412"/>
    </source>
</evidence>
<dbReference type="InterPro" id="IPR051227">
    <property type="entry name" value="CS_glycosyltransferase"/>
</dbReference>
<evidence type="ECO:0000256" key="4">
    <source>
        <dbReference type="ARBA" id="ARBA00022692"/>
    </source>
</evidence>
<evidence type="ECO:0000256" key="8">
    <source>
        <dbReference type="ARBA" id="ARBA00023136"/>
    </source>
</evidence>
<evidence type="ECO:0000256" key="3">
    <source>
        <dbReference type="ARBA" id="ARBA00022679"/>
    </source>
</evidence>
<name>A0A8J9VHE5_BRALA</name>
<keyword evidence="8 9" id="KW-0472">Membrane</keyword>
<dbReference type="InterPro" id="IPR008428">
    <property type="entry name" value="Chond_GalNAc"/>
</dbReference>
<keyword evidence="3 9" id="KW-0808">Transferase</keyword>